<dbReference type="RefSeq" id="WP_255916710.1">
    <property type="nucleotide sequence ID" value="NZ_JANFQO010000033.1"/>
</dbReference>
<accession>A0ABT1QZ13</accession>
<evidence type="ECO:0000256" key="1">
    <source>
        <dbReference type="SAM" id="Phobius"/>
    </source>
</evidence>
<keyword evidence="3" id="KW-1185">Reference proteome</keyword>
<sequence>MLGKLRSFVILLVLIIGGPVMLFAGFKEAKDSKALADHGVTAEAAVTEVTWKTKRGSERNFHAKITFVTSDNRTINEDVSLPTDLGKQVRDAPEDKPVTLSVKYLPEDPSTVTLADHKDESGFMYGVGALMLLAGIGMLVWMVRKKSA</sequence>
<evidence type="ECO:0000313" key="2">
    <source>
        <dbReference type="EMBL" id="MCQ4167524.1"/>
    </source>
</evidence>
<feature type="transmembrane region" description="Helical" evidence="1">
    <location>
        <begin position="7"/>
        <end position="26"/>
    </location>
</feature>
<organism evidence="2 3">
    <name type="scientific">Tahibacter harae</name>
    <dbReference type="NCBI Taxonomy" id="2963937"/>
    <lineage>
        <taxon>Bacteria</taxon>
        <taxon>Pseudomonadati</taxon>
        <taxon>Pseudomonadota</taxon>
        <taxon>Gammaproteobacteria</taxon>
        <taxon>Lysobacterales</taxon>
        <taxon>Rhodanobacteraceae</taxon>
        <taxon>Tahibacter</taxon>
    </lineage>
</organism>
<reference evidence="2" key="1">
    <citation type="submission" date="2022-07" db="EMBL/GenBank/DDBJ databases">
        <title>Tahibacter sp., a new gammaproteobacterium isolated from the silt sample collected at pig farm.</title>
        <authorList>
            <person name="Chen H."/>
        </authorList>
    </citation>
    <scope>NUCLEOTIDE SEQUENCE</scope>
    <source>
        <strain evidence="2">P2K</strain>
    </source>
</reference>
<evidence type="ECO:0008006" key="4">
    <source>
        <dbReference type="Google" id="ProtNLM"/>
    </source>
</evidence>
<feature type="transmembrane region" description="Helical" evidence="1">
    <location>
        <begin position="123"/>
        <end position="143"/>
    </location>
</feature>
<dbReference type="EMBL" id="JANFQO010000033">
    <property type="protein sequence ID" value="MCQ4167524.1"/>
    <property type="molecule type" value="Genomic_DNA"/>
</dbReference>
<protein>
    <recommendedName>
        <fullName evidence="4">DUF3592 domain-containing protein</fullName>
    </recommendedName>
</protein>
<keyword evidence="1" id="KW-0472">Membrane</keyword>
<proteinExistence type="predicted"/>
<evidence type="ECO:0000313" key="3">
    <source>
        <dbReference type="Proteomes" id="UP001165498"/>
    </source>
</evidence>
<keyword evidence="1" id="KW-0812">Transmembrane</keyword>
<dbReference type="Proteomes" id="UP001165498">
    <property type="component" value="Unassembled WGS sequence"/>
</dbReference>
<keyword evidence="1" id="KW-1133">Transmembrane helix</keyword>
<name>A0ABT1QZ13_9GAMM</name>
<gene>
    <name evidence="2" type="ORF">NM961_22655</name>
</gene>
<comment type="caution">
    <text evidence="2">The sequence shown here is derived from an EMBL/GenBank/DDBJ whole genome shotgun (WGS) entry which is preliminary data.</text>
</comment>